<dbReference type="Gene3D" id="6.10.340.10">
    <property type="match status" value="1"/>
</dbReference>
<dbReference type="SMART" id="SM00304">
    <property type="entry name" value="HAMP"/>
    <property type="match status" value="1"/>
</dbReference>
<name>A0ABU2K6V3_9ACTN</name>
<dbReference type="InterPro" id="IPR003660">
    <property type="entry name" value="HAMP_dom"/>
</dbReference>
<dbReference type="InterPro" id="IPR000160">
    <property type="entry name" value="GGDEF_dom"/>
</dbReference>
<evidence type="ECO:0000313" key="7">
    <source>
        <dbReference type="EMBL" id="MDT0275908.1"/>
    </source>
</evidence>
<dbReference type="NCBIfam" id="TIGR00254">
    <property type="entry name" value="GGDEF"/>
    <property type="match status" value="1"/>
</dbReference>
<feature type="domain" description="GGDEF" evidence="6">
    <location>
        <begin position="293"/>
        <end position="424"/>
    </location>
</feature>
<evidence type="ECO:0000259" key="6">
    <source>
        <dbReference type="PROSITE" id="PS50887"/>
    </source>
</evidence>
<evidence type="ECO:0000259" key="4">
    <source>
        <dbReference type="PROSITE" id="PS50883"/>
    </source>
</evidence>
<keyword evidence="1 3" id="KW-0812">Transmembrane</keyword>
<dbReference type="RefSeq" id="WP_311344731.1">
    <property type="nucleotide sequence ID" value="NZ_JAVREI010000004.1"/>
</dbReference>
<dbReference type="PANTHER" id="PTHR44757">
    <property type="entry name" value="DIGUANYLATE CYCLASE DGCP"/>
    <property type="match status" value="1"/>
</dbReference>
<reference evidence="8" key="1">
    <citation type="submission" date="2023-07" db="EMBL/GenBank/DDBJ databases">
        <title>30 novel species of actinomycetes from the DSMZ collection.</title>
        <authorList>
            <person name="Nouioui I."/>
        </authorList>
    </citation>
    <scope>NUCLEOTIDE SEQUENCE [LARGE SCALE GENOMIC DNA]</scope>
    <source>
        <strain evidence="8">DSM 46792</strain>
    </source>
</reference>
<dbReference type="SMART" id="SM00052">
    <property type="entry name" value="EAL"/>
    <property type="match status" value="1"/>
</dbReference>
<dbReference type="Gene3D" id="3.20.20.450">
    <property type="entry name" value="EAL domain"/>
    <property type="match status" value="1"/>
</dbReference>
<dbReference type="PANTHER" id="PTHR44757:SF2">
    <property type="entry name" value="BIOFILM ARCHITECTURE MAINTENANCE PROTEIN MBAA"/>
    <property type="match status" value="1"/>
</dbReference>
<gene>
    <name evidence="7" type="ORF">RM425_08330</name>
</gene>
<dbReference type="InterPro" id="IPR029787">
    <property type="entry name" value="Nucleotide_cyclase"/>
</dbReference>
<evidence type="ECO:0000313" key="8">
    <source>
        <dbReference type="Proteomes" id="UP001183222"/>
    </source>
</evidence>
<keyword evidence="3" id="KW-0472">Membrane</keyword>
<evidence type="ECO:0000256" key="1">
    <source>
        <dbReference type="ARBA" id="ARBA00022692"/>
    </source>
</evidence>
<accession>A0ABU2K6V3</accession>
<dbReference type="SUPFAM" id="SSF55073">
    <property type="entry name" value="Nucleotide cyclase"/>
    <property type="match status" value="1"/>
</dbReference>
<dbReference type="Gene3D" id="3.30.70.270">
    <property type="match status" value="1"/>
</dbReference>
<dbReference type="Pfam" id="PF00990">
    <property type="entry name" value="GGDEF"/>
    <property type="match status" value="1"/>
</dbReference>
<dbReference type="SMART" id="SM00267">
    <property type="entry name" value="GGDEF"/>
    <property type="match status" value="1"/>
</dbReference>
<proteinExistence type="predicted"/>
<evidence type="ECO:0000256" key="3">
    <source>
        <dbReference type="SAM" id="Phobius"/>
    </source>
</evidence>
<dbReference type="Proteomes" id="UP001183222">
    <property type="component" value="Unassembled WGS sequence"/>
</dbReference>
<feature type="domain" description="HAMP" evidence="5">
    <location>
        <begin position="209"/>
        <end position="261"/>
    </location>
</feature>
<sequence length="697" mass="73772">MPRSLTVRARMGAGIAAMTLPLLLVSGTAVAGLDLTMDGFAETAGEATEEALPLARLQTLVLEVERTGVRAVLLPSDADARGAYLATRDRLEAGFADLEDDALTEEGDDTATAQEHAQRAVAVLDAAVGDAAAGDPAERTAVLERLDEASGHVGAAVASLGAAEALAEADILGEYAEARGAQEQVLGWILGVAAAGLLMALAGALRLTRTVLAPLGAFREAARALGDGTLSHRVPVTREDEFGALARTFNAMACDLESQQQDLSRSARHDALTGLPNRLRLAEHLEAALGVGEQVSLLLIDLDGFKTINDTLGHSVGDEVLRAVADRLRAVLREGDLAVRLGGDEFAVVVPGDAPEGQTVAERVLEAFRPAVHHADQELFLTASIGVATASGSAGAAEDLLRHADLAMYRAKNGGKDAVCLHDTASHDALEDRMRLATDLPRALQRGEFVLHYQPVHAIDGQAVVAVEALMRWEHPTFGLVLPGFFISLAEKTGLIVPLGAWAIDEACRQLREWHDLLGDDTLQMSVNVSARQLADEDFPGLVARTLVRHRIPAGRLVLEITESMLVEDLSAEVSRLVELKEMGVQLAVDDFGTGYSSLSYLPRFPVDMLKLDRSLIEQIHQPQGHAVAASIIDLARVLGLQPVAEGIETAHQLDALGALGCTLGQGYHLARPAGAADTTRTLSELVGEHPVATVRP</sequence>
<dbReference type="PROSITE" id="PS50885">
    <property type="entry name" value="HAMP"/>
    <property type="match status" value="1"/>
</dbReference>
<comment type="caution">
    <text evidence="7">The sequence shown here is derived from an EMBL/GenBank/DDBJ whole genome shotgun (WGS) entry which is preliminary data.</text>
</comment>
<dbReference type="SUPFAM" id="SSF141868">
    <property type="entry name" value="EAL domain-like"/>
    <property type="match status" value="1"/>
</dbReference>
<feature type="transmembrane region" description="Helical" evidence="3">
    <location>
        <begin position="185"/>
        <end position="205"/>
    </location>
</feature>
<dbReference type="InterPro" id="IPR035919">
    <property type="entry name" value="EAL_sf"/>
</dbReference>
<evidence type="ECO:0000256" key="2">
    <source>
        <dbReference type="ARBA" id="ARBA00022989"/>
    </source>
</evidence>
<protein>
    <submittedName>
        <fullName evidence="7">EAL domain-containing protein</fullName>
    </submittedName>
</protein>
<dbReference type="CDD" id="cd01949">
    <property type="entry name" value="GGDEF"/>
    <property type="match status" value="1"/>
</dbReference>
<dbReference type="Pfam" id="PF00563">
    <property type="entry name" value="EAL"/>
    <property type="match status" value="1"/>
</dbReference>
<dbReference type="PROSITE" id="PS50883">
    <property type="entry name" value="EAL"/>
    <property type="match status" value="1"/>
</dbReference>
<dbReference type="PROSITE" id="PS50887">
    <property type="entry name" value="GGDEF"/>
    <property type="match status" value="1"/>
</dbReference>
<dbReference type="InterPro" id="IPR001633">
    <property type="entry name" value="EAL_dom"/>
</dbReference>
<evidence type="ECO:0000259" key="5">
    <source>
        <dbReference type="PROSITE" id="PS50885"/>
    </source>
</evidence>
<dbReference type="CDD" id="cd06225">
    <property type="entry name" value="HAMP"/>
    <property type="match status" value="1"/>
</dbReference>
<feature type="domain" description="EAL" evidence="4">
    <location>
        <begin position="433"/>
        <end position="687"/>
    </location>
</feature>
<organism evidence="7 8">
    <name type="scientific">Blastococcus goldschmidtiae</name>
    <dbReference type="NCBI Taxonomy" id="3075546"/>
    <lineage>
        <taxon>Bacteria</taxon>
        <taxon>Bacillati</taxon>
        <taxon>Actinomycetota</taxon>
        <taxon>Actinomycetes</taxon>
        <taxon>Geodermatophilales</taxon>
        <taxon>Geodermatophilaceae</taxon>
        <taxon>Blastococcus</taxon>
    </lineage>
</organism>
<dbReference type="Pfam" id="PF00672">
    <property type="entry name" value="HAMP"/>
    <property type="match status" value="1"/>
</dbReference>
<keyword evidence="2 3" id="KW-1133">Transmembrane helix</keyword>
<dbReference type="CDD" id="cd01948">
    <property type="entry name" value="EAL"/>
    <property type="match status" value="1"/>
</dbReference>
<keyword evidence="8" id="KW-1185">Reference proteome</keyword>
<dbReference type="InterPro" id="IPR043128">
    <property type="entry name" value="Rev_trsase/Diguanyl_cyclase"/>
</dbReference>
<dbReference type="EMBL" id="JAVREI010000004">
    <property type="protein sequence ID" value="MDT0275908.1"/>
    <property type="molecule type" value="Genomic_DNA"/>
</dbReference>
<dbReference type="InterPro" id="IPR052155">
    <property type="entry name" value="Biofilm_reg_signaling"/>
</dbReference>
<dbReference type="SUPFAM" id="SSF158472">
    <property type="entry name" value="HAMP domain-like"/>
    <property type="match status" value="1"/>
</dbReference>